<evidence type="ECO:0000256" key="1">
    <source>
        <dbReference type="ARBA" id="ARBA00004651"/>
    </source>
</evidence>
<feature type="domain" description="Nucleoside transporter/FeoB GTPase Gate" evidence="10">
    <location>
        <begin position="94"/>
        <end position="193"/>
    </location>
</feature>
<dbReference type="Pfam" id="PF07662">
    <property type="entry name" value="Nucleos_tra2_C"/>
    <property type="match status" value="1"/>
</dbReference>
<evidence type="ECO:0000256" key="7">
    <source>
        <dbReference type="SAM" id="Phobius"/>
    </source>
</evidence>
<evidence type="ECO:0008006" key="13">
    <source>
        <dbReference type="Google" id="ProtNLM"/>
    </source>
</evidence>
<dbReference type="PANTHER" id="PTHR10590">
    <property type="entry name" value="SODIUM/NUCLEOSIDE COTRANSPORTER"/>
    <property type="match status" value="1"/>
</dbReference>
<evidence type="ECO:0000256" key="5">
    <source>
        <dbReference type="ARBA" id="ARBA00022989"/>
    </source>
</evidence>
<evidence type="ECO:0000259" key="10">
    <source>
        <dbReference type="Pfam" id="PF07670"/>
    </source>
</evidence>
<feature type="transmembrane region" description="Helical" evidence="7">
    <location>
        <begin position="34"/>
        <end position="53"/>
    </location>
</feature>
<evidence type="ECO:0000256" key="6">
    <source>
        <dbReference type="ARBA" id="ARBA00023136"/>
    </source>
</evidence>
<dbReference type="PANTHER" id="PTHR10590:SF4">
    <property type="entry name" value="SOLUTE CARRIER FAMILY 28 MEMBER 3"/>
    <property type="match status" value="1"/>
</dbReference>
<dbReference type="InterPro" id="IPR011642">
    <property type="entry name" value="Gate_dom"/>
</dbReference>
<evidence type="ECO:0000256" key="2">
    <source>
        <dbReference type="ARBA" id="ARBA00009033"/>
    </source>
</evidence>
<feature type="transmembrane region" description="Helical" evidence="7">
    <location>
        <begin position="261"/>
        <end position="287"/>
    </location>
</feature>
<dbReference type="Pfam" id="PF07670">
    <property type="entry name" value="Gate"/>
    <property type="match status" value="1"/>
</dbReference>
<protein>
    <recommendedName>
        <fullName evidence="13">Na+ dependent nucleoside transporter</fullName>
    </recommendedName>
</protein>
<feature type="transmembrane region" description="Helical" evidence="7">
    <location>
        <begin position="202"/>
        <end position="226"/>
    </location>
</feature>
<dbReference type="InterPro" id="IPR011657">
    <property type="entry name" value="CNT_C_dom"/>
</dbReference>
<dbReference type="GO" id="GO:0005337">
    <property type="term" value="F:nucleoside transmembrane transporter activity"/>
    <property type="evidence" value="ECO:0007669"/>
    <property type="project" value="InterPro"/>
</dbReference>
<evidence type="ECO:0000256" key="3">
    <source>
        <dbReference type="ARBA" id="ARBA00022475"/>
    </source>
</evidence>
<comment type="caution">
    <text evidence="11">The sequence shown here is derived from an EMBL/GenBank/DDBJ whole genome shotgun (WGS) entry which is preliminary data.</text>
</comment>
<keyword evidence="3" id="KW-1003">Cell membrane</keyword>
<feature type="domain" description="Concentrative nucleoside transporter C-terminal" evidence="9">
    <location>
        <begin position="206"/>
        <end position="426"/>
    </location>
</feature>
<dbReference type="eggNOG" id="COG1972">
    <property type="taxonomic scope" value="Bacteria"/>
</dbReference>
<dbReference type="AlphaFoldDB" id="G5HAD7"/>
<feature type="transmembrane region" description="Helical" evidence="7">
    <location>
        <begin position="371"/>
        <end position="396"/>
    </location>
</feature>
<evidence type="ECO:0000256" key="4">
    <source>
        <dbReference type="ARBA" id="ARBA00022692"/>
    </source>
</evidence>
<dbReference type="PATRIC" id="fig|742725.3.peg.1694"/>
<keyword evidence="4 7" id="KW-0812">Transmembrane</keyword>
<dbReference type="EMBL" id="ADLD01000013">
    <property type="protein sequence ID" value="EHB91553.1"/>
    <property type="molecule type" value="Genomic_DNA"/>
</dbReference>
<reference evidence="11 12" key="1">
    <citation type="submission" date="2011-08" db="EMBL/GenBank/DDBJ databases">
        <title>The Genome Sequence of Alistipes indistinctus YIT 12060.</title>
        <authorList>
            <consortium name="The Broad Institute Genome Sequencing Platform"/>
            <person name="Earl A."/>
            <person name="Ward D."/>
            <person name="Feldgarden M."/>
            <person name="Gevers D."/>
            <person name="Morotomi M."/>
            <person name="Young S.K."/>
            <person name="Zeng Q."/>
            <person name="Gargeya S."/>
            <person name="Fitzgerald M."/>
            <person name="Haas B."/>
            <person name="Abouelleil A."/>
            <person name="Alvarado L."/>
            <person name="Arachchi H.M."/>
            <person name="Berlin A."/>
            <person name="Brown A."/>
            <person name="Chapman S.B."/>
            <person name="Chen Z."/>
            <person name="Dunbar C."/>
            <person name="Freedman E."/>
            <person name="Gearin G."/>
            <person name="Gellesch M."/>
            <person name="Goldberg J."/>
            <person name="Griggs A."/>
            <person name="Gujja S."/>
            <person name="Heiman D."/>
            <person name="Howarth C."/>
            <person name="Larson L."/>
            <person name="Lui A."/>
            <person name="MacDonald P.J.P."/>
            <person name="Montmayeur A."/>
            <person name="Murphy C."/>
            <person name="Neiman D."/>
            <person name="Pearson M."/>
            <person name="Priest M."/>
            <person name="Roberts A."/>
            <person name="Saif S."/>
            <person name="Shea T."/>
            <person name="Shenoy N."/>
            <person name="Sisk P."/>
            <person name="Stolte C."/>
            <person name="Sykes S."/>
            <person name="Wortman J."/>
            <person name="Nusbaum C."/>
            <person name="Birren B."/>
        </authorList>
    </citation>
    <scope>NUCLEOTIDE SEQUENCE [LARGE SCALE GENOMIC DNA]</scope>
    <source>
        <strain evidence="11 12">YIT 12060</strain>
    </source>
</reference>
<dbReference type="GO" id="GO:0015293">
    <property type="term" value="F:symporter activity"/>
    <property type="evidence" value="ECO:0007669"/>
    <property type="project" value="TreeGrafter"/>
</dbReference>
<keyword evidence="5 7" id="KW-1133">Transmembrane helix</keyword>
<keyword evidence="6 7" id="KW-0472">Membrane</keyword>
<feature type="transmembrane region" description="Helical" evidence="7">
    <location>
        <begin position="6"/>
        <end position="22"/>
    </location>
</feature>
<feature type="transmembrane region" description="Helical" evidence="7">
    <location>
        <begin position="408"/>
        <end position="428"/>
    </location>
</feature>
<dbReference type="Pfam" id="PF01773">
    <property type="entry name" value="Nucleos_tra2_N"/>
    <property type="match status" value="1"/>
</dbReference>
<dbReference type="HOGENOM" id="CLU_016813_4_2_10"/>
<dbReference type="InterPro" id="IPR008276">
    <property type="entry name" value="C_nuclsd_transpt"/>
</dbReference>
<dbReference type="GeneID" id="92815365"/>
<gene>
    <name evidence="11" type="ORF">HMPREF9450_01602</name>
</gene>
<dbReference type="RefSeq" id="WP_009134408.1">
    <property type="nucleotide sequence ID" value="NZ_CP102250.1"/>
</dbReference>
<comment type="subcellular location">
    <subcellularLocation>
        <location evidence="1">Cell membrane</location>
        <topology evidence="1">Multi-pass membrane protein</topology>
    </subcellularLocation>
</comment>
<comment type="similarity">
    <text evidence="2">Belongs to the concentrative nucleoside transporter (CNT) (TC 2.A.41) family.</text>
</comment>
<organism evidence="11 12">
    <name type="scientific">Alistipes indistinctus YIT 12060</name>
    <dbReference type="NCBI Taxonomy" id="742725"/>
    <lineage>
        <taxon>Bacteria</taxon>
        <taxon>Pseudomonadati</taxon>
        <taxon>Bacteroidota</taxon>
        <taxon>Bacteroidia</taxon>
        <taxon>Bacteroidales</taxon>
        <taxon>Rikenellaceae</taxon>
        <taxon>Alistipes</taxon>
    </lineage>
</organism>
<evidence type="ECO:0000313" key="12">
    <source>
        <dbReference type="Proteomes" id="UP000006008"/>
    </source>
</evidence>
<accession>G5HAD7</accession>
<dbReference type="OrthoDB" id="9766455at2"/>
<dbReference type="Proteomes" id="UP000006008">
    <property type="component" value="Unassembled WGS sequence"/>
</dbReference>
<feature type="transmembrane region" description="Helical" evidence="7">
    <location>
        <begin position="169"/>
        <end position="190"/>
    </location>
</feature>
<dbReference type="InterPro" id="IPR002668">
    <property type="entry name" value="CNT_N_dom"/>
</dbReference>
<feature type="transmembrane region" description="Helical" evidence="7">
    <location>
        <begin position="91"/>
        <end position="124"/>
    </location>
</feature>
<evidence type="ECO:0000259" key="9">
    <source>
        <dbReference type="Pfam" id="PF07662"/>
    </source>
</evidence>
<feature type="domain" description="Concentrative nucleoside transporter N-terminal" evidence="8">
    <location>
        <begin position="10"/>
        <end position="83"/>
    </location>
</feature>
<evidence type="ECO:0000313" key="11">
    <source>
        <dbReference type="EMBL" id="EHB91553.1"/>
    </source>
</evidence>
<sequence>MLVTVFRGFLGILALIFIAYLFSRNRRAVDWTQIAVALLLQLVLGVAILYVPFVGNFIEVLGRCFVKILDFTHAGSKFLFGDLVDVNKVGYIFVFQVLPVTVFFAALTSILYFYGVIQWVVGWIAWGLRKLLYISGAEGLVAAGNIFLGQTESPLLTKKYLSDMSDSELFLVMVSGMATIAGGVMAAYILMLGDGDPQATVIFAKHLISASVMAAPGTVVIAKIIFPETGAVRKEAKVSSDSVGANFFDALSNGTIEGVKLAVNIAGMLLVIIALVAFLNYLLGGLIGRYTGLNEWILAFSGGRFDGLSLEFIMSMAFTPVAWLIGVAREDVPLVAALLGKKIAINEFVAYADLAAYKEAGAFVYQRSVIIATYLLCGFANLASIGIQIGGIGSLAPNKKLFLTRFGLLAVVGATLVSCMSATLIGILI</sequence>
<proteinExistence type="inferred from homology"/>
<dbReference type="GO" id="GO:0005886">
    <property type="term" value="C:plasma membrane"/>
    <property type="evidence" value="ECO:0007669"/>
    <property type="project" value="UniProtKB-SubCell"/>
</dbReference>
<name>G5HAD7_9BACT</name>
<keyword evidence="12" id="KW-1185">Reference proteome</keyword>
<feature type="transmembrane region" description="Helical" evidence="7">
    <location>
        <begin position="308"/>
        <end position="328"/>
    </location>
</feature>
<evidence type="ECO:0000259" key="8">
    <source>
        <dbReference type="Pfam" id="PF01773"/>
    </source>
</evidence>